<evidence type="ECO:0000313" key="14">
    <source>
        <dbReference type="Proteomes" id="UP000673552"/>
    </source>
</evidence>
<dbReference type="PANTHER" id="PTHR11954">
    <property type="entry name" value="D-DOPACHROME DECARBOXYLASE"/>
    <property type="match status" value="1"/>
</dbReference>
<dbReference type="RefSeq" id="XP_067175630.1">
    <property type="nucleotide sequence ID" value="XM_067320255.1"/>
</dbReference>
<comment type="catalytic activity">
    <reaction evidence="6">
        <text>3-phenylpyruvate = enol-phenylpyruvate</text>
        <dbReference type="Rhea" id="RHEA:17097"/>
        <dbReference type="ChEBI" id="CHEBI:16815"/>
        <dbReference type="ChEBI" id="CHEBI:18005"/>
        <dbReference type="EC" id="5.3.2.1"/>
    </reaction>
</comment>
<name>A0A836GKP4_9TRYP</name>
<dbReference type="InterPro" id="IPR014347">
    <property type="entry name" value="Tautomerase/MIF_sf"/>
</dbReference>
<evidence type="ECO:0000256" key="11">
    <source>
        <dbReference type="ARBA" id="ARBA00041912"/>
    </source>
</evidence>
<keyword evidence="3" id="KW-0202">Cytokine</keyword>
<dbReference type="Proteomes" id="UP000673552">
    <property type="component" value="Unassembled WGS sequence"/>
</dbReference>
<evidence type="ECO:0000256" key="6">
    <source>
        <dbReference type="ARBA" id="ARBA00036735"/>
    </source>
</evidence>
<dbReference type="EC" id="5.3.3.12" evidence="8"/>
<gene>
    <name evidence="13" type="ORF">LSCM1_02678</name>
</gene>
<proteinExistence type="inferred from homology"/>
<dbReference type="GO" id="GO:0050178">
    <property type="term" value="F:phenylpyruvate tautomerase activity"/>
    <property type="evidence" value="ECO:0007669"/>
    <property type="project" value="UniProtKB-EC"/>
</dbReference>
<keyword evidence="4" id="KW-0964">Secreted</keyword>
<evidence type="ECO:0000256" key="3">
    <source>
        <dbReference type="ARBA" id="ARBA00022514"/>
    </source>
</evidence>
<comment type="subcellular location">
    <subcellularLocation>
        <location evidence="1">Secreted</location>
    </subcellularLocation>
</comment>
<evidence type="ECO:0000256" key="2">
    <source>
        <dbReference type="ARBA" id="ARBA00005851"/>
    </source>
</evidence>
<reference evidence="14" key="1">
    <citation type="journal article" date="2021" name="Microbiol. Resour. Announc.">
        <title>LGAAP: Leishmaniinae Genome Assembly and Annotation Pipeline.</title>
        <authorList>
            <person name="Almutairi H."/>
            <person name="Urbaniak M.D."/>
            <person name="Bates M.D."/>
            <person name="Jariyapan N."/>
            <person name="Kwakye-Nuako G."/>
            <person name="Thomaz-Soccol V."/>
            <person name="Al-Salem W.S."/>
            <person name="Dillon R.J."/>
            <person name="Bates P.A."/>
            <person name="Gatherer D."/>
        </authorList>
    </citation>
    <scope>NUCLEOTIDE SEQUENCE [LARGE SCALE GENOMIC DNA]</scope>
</reference>
<keyword evidence="5" id="KW-0413">Isomerase</keyword>
<keyword evidence="14" id="KW-1185">Reference proteome</keyword>
<dbReference type="GO" id="GO:0005125">
    <property type="term" value="F:cytokine activity"/>
    <property type="evidence" value="ECO:0007669"/>
    <property type="project" value="UniProtKB-KW"/>
</dbReference>
<dbReference type="Gene3D" id="3.30.429.10">
    <property type="entry name" value="Macrophage Migration Inhibitory Factor"/>
    <property type="match status" value="1"/>
</dbReference>
<dbReference type="GO" id="GO:0004167">
    <property type="term" value="F:dopachrome isomerase activity"/>
    <property type="evidence" value="ECO:0007669"/>
    <property type="project" value="UniProtKB-EC"/>
</dbReference>
<reference evidence="14" key="2">
    <citation type="journal article" date="2021" name="Sci. Data">
        <title>Chromosome-scale genome sequencing, assembly and annotation of six genomes from subfamily Leishmaniinae.</title>
        <authorList>
            <person name="Almutairi H."/>
            <person name="Urbaniak M.D."/>
            <person name="Bates M.D."/>
            <person name="Jariyapan N."/>
            <person name="Kwakye-Nuako G."/>
            <person name="Thomaz Soccol V."/>
            <person name="Al-Salem W.S."/>
            <person name="Dillon R.J."/>
            <person name="Bates P.A."/>
            <person name="Gatherer D."/>
        </authorList>
    </citation>
    <scope>NUCLEOTIDE SEQUENCE [LARGE SCALE GENOMIC DNA]</scope>
</reference>
<dbReference type="SUPFAM" id="SSF55331">
    <property type="entry name" value="Tautomerase/MIF"/>
    <property type="match status" value="1"/>
</dbReference>
<evidence type="ECO:0000256" key="9">
    <source>
        <dbReference type="ARBA" id="ARBA00039086"/>
    </source>
</evidence>
<evidence type="ECO:0000313" key="13">
    <source>
        <dbReference type="EMBL" id="KAG5469457.1"/>
    </source>
</evidence>
<evidence type="ECO:0000256" key="1">
    <source>
        <dbReference type="ARBA" id="ARBA00004613"/>
    </source>
</evidence>
<sequence length="113" mass="12564">MPFLQTTISMPLDDQKRASLSQAYRTLCSEELGKPEDFVMTAFSDNVPIVFQGSADPAACVRVEIWGNYTSSQPKKMTPKITTAITKECGIPADRIYVLYYSTQHCGWSGANF</sequence>
<comment type="similarity">
    <text evidence="2">Belongs to the MIF family.</text>
</comment>
<organism evidence="13 14">
    <name type="scientific">Leishmania martiniquensis</name>
    <dbReference type="NCBI Taxonomy" id="1580590"/>
    <lineage>
        <taxon>Eukaryota</taxon>
        <taxon>Discoba</taxon>
        <taxon>Euglenozoa</taxon>
        <taxon>Kinetoplastea</taxon>
        <taxon>Metakinetoplastina</taxon>
        <taxon>Trypanosomatida</taxon>
        <taxon>Trypanosomatidae</taxon>
        <taxon>Leishmaniinae</taxon>
        <taxon>Leishmania</taxon>
    </lineage>
</organism>
<comment type="caution">
    <text evidence="13">The sequence shown here is derived from an EMBL/GenBank/DDBJ whole genome shotgun (WGS) entry which is preliminary data.</text>
</comment>
<evidence type="ECO:0000256" key="4">
    <source>
        <dbReference type="ARBA" id="ARBA00022525"/>
    </source>
</evidence>
<evidence type="ECO:0000256" key="12">
    <source>
        <dbReference type="ARBA" id="ARBA00042730"/>
    </source>
</evidence>
<evidence type="ECO:0000256" key="5">
    <source>
        <dbReference type="ARBA" id="ARBA00023235"/>
    </source>
</evidence>
<dbReference type="KEGG" id="lmat:92512767"/>
<evidence type="ECO:0000256" key="8">
    <source>
        <dbReference type="ARBA" id="ARBA00038932"/>
    </source>
</evidence>
<dbReference type="EMBL" id="JAFEUZ010000033">
    <property type="protein sequence ID" value="KAG5469457.1"/>
    <property type="molecule type" value="Genomic_DNA"/>
</dbReference>
<comment type="catalytic activity">
    <reaction evidence="7">
        <text>L-dopachrome = 5,6-dihydroxyindole-2-carboxylate</text>
        <dbReference type="Rhea" id="RHEA:13041"/>
        <dbReference type="ChEBI" id="CHEBI:16875"/>
        <dbReference type="ChEBI" id="CHEBI:57509"/>
        <dbReference type="EC" id="5.3.3.12"/>
    </reaction>
</comment>
<protein>
    <recommendedName>
        <fullName evidence="12">L-dopachrome isomerase</fullName>
        <ecNumber evidence="9">5.3.2.1</ecNumber>
        <ecNumber evidence="8">5.3.3.12</ecNumber>
    </recommendedName>
    <alternativeName>
        <fullName evidence="10">L-dopachrome tautomerase</fullName>
    </alternativeName>
    <alternativeName>
        <fullName evidence="11">Phenylpyruvate tautomerase</fullName>
    </alternativeName>
</protein>
<dbReference type="EC" id="5.3.2.1" evidence="9"/>
<dbReference type="GeneID" id="92512767"/>
<dbReference type="AlphaFoldDB" id="A0A836GKP4"/>
<dbReference type="OrthoDB" id="255819at2759"/>
<dbReference type="InterPro" id="IPR001398">
    <property type="entry name" value="Macrophage_inhib_fac"/>
</dbReference>
<evidence type="ECO:0000256" key="10">
    <source>
        <dbReference type="ARBA" id="ARBA00041631"/>
    </source>
</evidence>
<evidence type="ECO:0000256" key="7">
    <source>
        <dbReference type="ARBA" id="ARBA00036823"/>
    </source>
</evidence>
<dbReference type="Pfam" id="PF01187">
    <property type="entry name" value="MIF"/>
    <property type="match status" value="1"/>
</dbReference>
<accession>A0A836GKP4</accession>
<dbReference type="GO" id="GO:0005615">
    <property type="term" value="C:extracellular space"/>
    <property type="evidence" value="ECO:0007669"/>
    <property type="project" value="UniProtKB-KW"/>
</dbReference>
<dbReference type="PANTHER" id="PTHR11954:SF6">
    <property type="entry name" value="MACROPHAGE MIGRATION INHIBITORY FACTOR"/>
    <property type="match status" value="1"/>
</dbReference>